<dbReference type="Proteomes" id="UP000251960">
    <property type="component" value="Chromosome 7"/>
</dbReference>
<sequence length="19" mass="2296">MNIYNTQISCVVQKKEIRK</sequence>
<gene>
    <name evidence="1" type="ORF">Zm00014a_018821</name>
</gene>
<dbReference type="EMBL" id="NCVQ01000008">
    <property type="protein sequence ID" value="PWZ15546.1"/>
    <property type="molecule type" value="Genomic_DNA"/>
</dbReference>
<organism evidence="1">
    <name type="scientific">Zea mays</name>
    <name type="common">Maize</name>
    <dbReference type="NCBI Taxonomy" id="4577"/>
    <lineage>
        <taxon>Eukaryota</taxon>
        <taxon>Viridiplantae</taxon>
        <taxon>Streptophyta</taxon>
        <taxon>Embryophyta</taxon>
        <taxon>Tracheophyta</taxon>
        <taxon>Spermatophyta</taxon>
        <taxon>Magnoliopsida</taxon>
        <taxon>Liliopsida</taxon>
        <taxon>Poales</taxon>
        <taxon>Poaceae</taxon>
        <taxon>PACMAD clade</taxon>
        <taxon>Panicoideae</taxon>
        <taxon>Andropogonodae</taxon>
        <taxon>Andropogoneae</taxon>
        <taxon>Tripsacinae</taxon>
        <taxon>Zea</taxon>
    </lineage>
</organism>
<dbReference type="AlphaFoldDB" id="A0A3L6E3U5"/>
<comment type="caution">
    <text evidence="1">The sequence shown here is derived from an EMBL/GenBank/DDBJ whole genome shotgun (WGS) entry which is preliminary data.</text>
</comment>
<evidence type="ECO:0000313" key="1">
    <source>
        <dbReference type="EMBL" id="PWZ15546.1"/>
    </source>
</evidence>
<reference evidence="1" key="1">
    <citation type="journal article" date="2018" name="Nat. Genet.">
        <title>Extensive intraspecific gene order and gene structural variations between Mo17 and other maize genomes.</title>
        <authorList>
            <person name="Sun S."/>
            <person name="Zhou Y."/>
            <person name="Chen J."/>
            <person name="Shi J."/>
            <person name="Zhao H."/>
            <person name="Zhao H."/>
            <person name="Song W."/>
            <person name="Zhang M."/>
            <person name="Cui Y."/>
            <person name="Dong X."/>
            <person name="Liu H."/>
            <person name="Ma X."/>
            <person name="Jiao Y."/>
            <person name="Wang B."/>
            <person name="Wei X."/>
            <person name="Stein J.C."/>
            <person name="Glaubitz J.C."/>
            <person name="Lu F."/>
            <person name="Yu G."/>
            <person name="Liang C."/>
            <person name="Fengler K."/>
            <person name="Li B."/>
            <person name="Rafalski A."/>
            <person name="Schnable P.S."/>
            <person name="Ware D.H."/>
            <person name="Buckler E.S."/>
            <person name="Lai J."/>
        </authorList>
    </citation>
    <scope>NUCLEOTIDE SEQUENCE [LARGE SCALE GENOMIC DNA]</scope>
    <source>
        <tissue evidence="1">Seedling</tissue>
    </source>
</reference>
<accession>A0A3L6E3U5</accession>
<name>A0A3L6E3U5_MAIZE</name>
<protein>
    <submittedName>
        <fullName evidence="1">Uncharacterized protein</fullName>
    </submittedName>
</protein>
<proteinExistence type="predicted"/>